<evidence type="ECO:0000313" key="1">
    <source>
        <dbReference type="EMBL" id="KAI0038064.1"/>
    </source>
</evidence>
<organism evidence="1 2">
    <name type="scientific">Auriscalpium vulgare</name>
    <dbReference type="NCBI Taxonomy" id="40419"/>
    <lineage>
        <taxon>Eukaryota</taxon>
        <taxon>Fungi</taxon>
        <taxon>Dikarya</taxon>
        <taxon>Basidiomycota</taxon>
        <taxon>Agaricomycotina</taxon>
        <taxon>Agaricomycetes</taxon>
        <taxon>Russulales</taxon>
        <taxon>Auriscalpiaceae</taxon>
        <taxon>Auriscalpium</taxon>
    </lineage>
</organism>
<gene>
    <name evidence="1" type="ORF">FA95DRAFT_1298293</name>
</gene>
<protein>
    <submittedName>
        <fullName evidence="1">Uncharacterized protein</fullName>
    </submittedName>
</protein>
<evidence type="ECO:0000313" key="2">
    <source>
        <dbReference type="Proteomes" id="UP000814033"/>
    </source>
</evidence>
<accession>A0ACB8R1R2</accession>
<sequence>MTVTTSRTLASNHEAKQRQALNSCEVHMMLSSPLRLTCPPGRMRRRRRRRSATGTDPSLSLVVEHASCRISNDNRGTLEDDTNNDSAAGSGGLQVDINVKCLNEALHARRANSRMSRFLTSAQALPFLFQRAVDLRTLCTLLCGFVALRLRRPLLCRALTTSCIHTLDDSNHILLP</sequence>
<proteinExistence type="predicted"/>
<keyword evidence="2" id="KW-1185">Reference proteome</keyword>
<name>A0ACB8R1R2_9AGAM</name>
<comment type="caution">
    <text evidence="1">The sequence shown here is derived from an EMBL/GenBank/DDBJ whole genome shotgun (WGS) entry which is preliminary data.</text>
</comment>
<dbReference type="Proteomes" id="UP000814033">
    <property type="component" value="Unassembled WGS sequence"/>
</dbReference>
<reference evidence="1" key="1">
    <citation type="submission" date="2021-02" db="EMBL/GenBank/DDBJ databases">
        <authorList>
            <consortium name="DOE Joint Genome Institute"/>
            <person name="Ahrendt S."/>
            <person name="Looney B.P."/>
            <person name="Miyauchi S."/>
            <person name="Morin E."/>
            <person name="Drula E."/>
            <person name="Courty P.E."/>
            <person name="Chicoki N."/>
            <person name="Fauchery L."/>
            <person name="Kohler A."/>
            <person name="Kuo A."/>
            <person name="Labutti K."/>
            <person name="Pangilinan J."/>
            <person name="Lipzen A."/>
            <person name="Riley R."/>
            <person name="Andreopoulos W."/>
            <person name="He G."/>
            <person name="Johnson J."/>
            <person name="Barry K.W."/>
            <person name="Grigoriev I.V."/>
            <person name="Nagy L."/>
            <person name="Hibbett D."/>
            <person name="Henrissat B."/>
            <person name="Matheny P.B."/>
            <person name="Labbe J."/>
            <person name="Martin F."/>
        </authorList>
    </citation>
    <scope>NUCLEOTIDE SEQUENCE</scope>
    <source>
        <strain evidence="1">FP105234-sp</strain>
    </source>
</reference>
<reference evidence="1" key="2">
    <citation type="journal article" date="2022" name="New Phytol.">
        <title>Evolutionary transition to the ectomycorrhizal habit in the genomes of a hyperdiverse lineage of mushroom-forming fungi.</title>
        <authorList>
            <person name="Looney B."/>
            <person name="Miyauchi S."/>
            <person name="Morin E."/>
            <person name="Drula E."/>
            <person name="Courty P.E."/>
            <person name="Kohler A."/>
            <person name="Kuo A."/>
            <person name="LaButti K."/>
            <person name="Pangilinan J."/>
            <person name="Lipzen A."/>
            <person name="Riley R."/>
            <person name="Andreopoulos W."/>
            <person name="He G."/>
            <person name="Johnson J."/>
            <person name="Nolan M."/>
            <person name="Tritt A."/>
            <person name="Barry K.W."/>
            <person name="Grigoriev I.V."/>
            <person name="Nagy L.G."/>
            <person name="Hibbett D."/>
            <person name="Henrissat B."/>
            <person name="Matheny P.B."/>
            <person name="Labbe J."/>
            <person name="Martin F.M."/>
        </authorList>
    </citation>
    <scope>NUCLEOTIDE SEQUENCE</scope>
    <source>
        <strain evidence="1">FP105234-sp</strain>
    </source>
</reference>
<dbReference type="EMBL" id="MU276604">
    <property type="protein sequence ID" value="KAI0038064.1"/>
    <property type="molecule type" value="Genomic_DNA"/>
</dbReference>